<keyword evidence="3" id="KW-1185">Reference proteome</keyword>
<reference evidence="2" key="1">
    <citation type="journal article" date="2023" name="bioRxiv">
        <title>Improved chromosome-level genome assembly for marigold (Tagetes erecta).</title>
        <authorList>
            <person name="Jiang F."/>
            <person name="Yuan L."/>
            <person name="Wang S."/>
            <person name="Wang H."/>
            <person name="Xu D."/>
            <person name="Wang A."/>
            <person name="Fan W."/>
        </authorList>
    </citation>
    <scope>NUCLEOTIDE SEQUENCE</scope>
    <source>
        <strain evidence="2">WSJ</strain>
        <tissue evidence="2">Leaf</tissue>
    </source>
</reference>
<dbReference type="AlphaFoldDB" id="A0AAD8NJS5"/>
<comment type="caution">
    <text evidence="2">The sequence shown here is derived from an EMBL/GenBank/DDBJ whole genome shotgun (WGS) entry which is preliminary data.</text>
</comment>
<dbReference type="EMBL" id="JAUHHV010000010">
    <property type="protein sequence ID" value="KAK1410583.1"/>
    <property type="molecule type" value="Genomic_DNA"/>
</dbReference>
<dbReference type="Proteomes" id="UP001229421">
    <property type="component" value="Unassembled WGS sequence"/>
</dbReference>
<gene>
    <name evidence="2" type="ORF">QVD17_37120</name>
</gene>
<keyword evidence="1" id="KW-1133">Transmembrane helix</keyword>
<feature type="transmembrane region" description="Helical" evidence="1">
    <location>
        <begin position="77"/>
        <end position="98"/>
    </location>
</feature>
<name>A0AAD8NJS5_TARER</name>
<organism evidence="2 3">
    <name type="scientific">Tagetes erecta</name>
    <name type="common">African marigold</name>
    <dbReference type="NCBI Taxonomy" id="13708"/>
    <lineage>
        <taxon>Eukaryota</taxon>
        <taxon>Viridiplantae</taxon>
        <taxon>Streptophyta</taxon>
        <taxon>Embryophyta</taxon>
        <taxon>Tracheophyta</taxon>
        <taxon>Spermatophyta</taxon>
        <taxon>Magnoliopsida</taxon>
        <taxon>eudicotyledons</taxon>
        <taxon>Gunneridae</taxon>
        <taxon>Pentapetalae</taxon>
        <taxon>asterids</taxon>
        <taxon>campanulids</taxon>
        <taxon>Asterales</taxon>
        <taxon>Asteraceae</taxon>
        <taxon>Asteroideae</taxon>
        <taxon>Heliantheae alliance</taxon>
        <taxon>Tageteae</taxon>
        <taxon>Tagetes</taxon>
    </lineage>
</organism>
<evidence type="ECO:0000313" key="3">
    <source>
        <dbReference type="Proteomes" id="UP001229421"/>
    </source>
</evidence>
<accession>A0AAD8NJS5</accession>
<sequence>MLVAHGAGYACDGDLYAPACDDVLHDHACDGGLHAYAYACVCAHVRVLEQELVLVHLLVTLMNRQTQAQLHHLRRYLILNLVLLFPPICISSVSPLLLENKQHRHNGGFDPSTAGHHLEYTSDTLLQSIKRRPIRFVPLKLSGHWIGCLLYSMKNDGEHYQLHAFLNKILIWRTWK</sequence>
<keyword evidence="1" id="KW-0812">Transmembrane</keyword>
<proteinExistence type="predicted"/>
<evidence type="ECO:0000256" key="1">
    <source>
        <dbReference type="SAM" id="Phobius"/>
    </source>
</evidence>
<evidence type="ECO:0000313" key="2">
    <source>
        <dbReference type="EMBL" id="KAK1410583.1"/>
    </source>
</evidence>
<keyword evidence="1" id="KW-0472">Membrane</keyword>
<protein>
    <submittedName>
        <fullName evidence="2">Uncharacterized protein</fullName>
    </submittedName>
</protein>